<feature type="domain" description="Fibronectin type-III" evidence="4">
    <location>
        <begin position="18"/>
        <end position="107"/>
    </location>
</feature>
<feature type="domain" description="Fibronectin type-III" evidence="4">
    <location>
        <begin position="714"/>
        <end position="806"/>
    </location>
</feature>
<gene>
    <name evidence="5" type="ORF">IPH26_01385</name>
</gene>
<feature type="domain" description="Fibronectin type-III" evidence="4">
    <location>
        <begin position="314"/>
        <end position="406"/>
    </location>
</feature>
<dbReference type="AlphaFoldDB" id="A0A9D7HK85"/>
<dbReference type="CDD" id="cd00063">
    <property type="entry name" value="FN3"/>
    <property type="match status" value="8"/>
</dbReference>
<organism evidence="5 6">
    <name type="scientific">Candidatus Methylophosphatis roskildensis</name>
    <dbReference type="NCBI Taxonomy" id="2899263"/>
    <lineage>
        <taxon>Bacteria</taxon>
        <taxon>Pseudomonadati</taxon>
        <taxon>Pseudomonadota</taxon>
        <taxon>Betaproteobacteria</taxon>
        <taxon>Nitrosomonadales</taxon>
        <taxon>Sterolibacteriaceae</taxon>
        <taxon>Candidatus Methylophosphatis</taxon>
    </lineage>
</organism>
<accession>A0A9D7HK85</accession>
<feature type="domain" description="PKD" evidence="3">
    <location>
        <begin position="810"/>
        <end position="888"/>
    </location>
</feature>
<dbReference type="PANTHER" id="PTHR13817:SF73">
    <property type="entry name" value="FIBRONECTIN TYPE-III DOMAIN-CONTAINING PROTEIN"/>
    <property type="match status" value="1"/>
</dbReference>
<dbReference type="SUPFAM" id="SSF49299">
    <property type="entry name" value="PKD domain"/>
    <property type="match status" value="1"/>
</dbReference>
<feature type="signal peptide" evidence="2">
    <location>
        <begin position="1"/>
        <end position="29"/>
    </location>
</feature>
<dbReference type="PROSITE" id="PS50853">
    <property type="entry name" value="FN3"/>
    <property type="match status" value="8"/>
</dbReference>
<feature type="domain" description="Fibronectin type-III" evidence="4">
    <location>
        <begin position="214"/>
        <end position="306"/>
    </location>
</feature>
<dbReference type="InterPro" id="IPR022409">
    <property type="entry name" value="PKD/Chitinase_dom"/>
</dbReference>
<dbReference type="PROSITE" id="PS50093">
    <property type="entry name" value="PKD"/>
    <property type="match status" value="1"/>
</dbReference>
<dbReference type="Pfam" id="PF18911">
    <property type="entry name" value="PKD_4"/>
    <property type="match status" value="1"/>
</dbReference>
<reference evidence="5" key="1">
    <citation type="submission" date="2020-10" db="EMBL/GenBank/DDBJ databases">
        <title>Connecting structure to function with the recovery of over 1000 high-quality activated sludge metagenome-assembled genomes encoding full-length rRNA genes using long-read sequencing.</title>
        <authorList>
            <person name="Singleton C.M."/>
            <person name="Petriglieri F."/>
            <person name="Kristensen J.M."/>
            <person name="Kirkegaard R.H."/>
            <person name="Michaelsen T.Y."/>
            <person name="Andersen M.H."/>
            <person name="Karst S.M."/>
            <person name="Dueholm M.S."/>
            <person name="Nielsen P.H."/>
            <person name="Albertsen M."/>
        </authorList>
    </citation>
    <scope>NUCLEOTIDE SEQUENCE</scope>
    <source>
        <strain evidence="5">Bjer_18-Q3-R1-45_BAT3C.347</strain>
    </source>
</reference>
<dbReference type="SMART" id="SM00089">
    <property type="entry name" value="PKD"/>
    <property type="match status" value="1"/>
</dbReference>
<feature type="domain" description="Fibronectin type-III" evidence="4">
    <location>
        <begin position="514"/>
        <end position="606"/>
    </location>
</feature>
<dbReference type="InterPro" id="IPR003961">
    <property type="entry name" value="FN3_dom"/>
</dbReference>
<dbReference type="SUPFAM" id="SSF49265">
    <property type="entry name" value="Fibronectin type III"/>
    <property type="match status" value="5"/>
</dbReference>
<dbReference type="Proteomes" id="UP000807785">
    <property type="component" value="Unassembled WGS sequence"/>
</dbReference>
<evidence type="ECO:0000259" key="4">
    <source>
        <dbReference type="PROSITE" id="PS50853"/>
    </source>
</evidence>
<evidence type="ECO:0000313" key="5">
    <source>
        <dbReference type="EMBL" id="MBK6971649.1"/>
    </source>
</evidence>
<dbReference type="InterPro" id="IPR000601">
    <property type="entry name" value="PKD_dom"/>
</dbReference>
<feature type="domain" description="Fibronectin type-III" evidence="4">
    <location>
        <begin position="114"/>
        <end position="206"/>
    </location>
</feature>
<dbReference type="InterPro" id="IPR013783">
    <property type="entry name" value="Ig-like_fold"/>
</dbReference>
<dbReference type="PANTHER" id="PTHR13817">
    <property type="entry name" value="TITIN"/>
    <property type="match status" value="1"/>
</dbReference>
<evidence type="ECO:0000313" key="6">
    <source>
        <dbReference type="Proteomes" id="UP000807785"/>
    </source>
</evidence>
<sequence length="1200" mass="122381">MFRFFPSARAFATCVVALLLALFAYPALAGQASLAWNASASTNVTGYKVHYGMASASYATHVDVGNSLSATVPTLTPGATYYFAVTAYNSAGESGYSNEASATIPAADTQAPTVPSNPAAAANGSSAINLNWTGSTDNVGVAGYRVERCLGASCTSFAQVATPTSTSFADSGLTAGTTYRYRLRAVDAAGNLSGYSTAASASTSAAADTQAPTVPSNPAAAANGSSAINLNWTGSTDNVGVAGYRVERCLGASCTSFAQVATPTSTSFADSGLTAGTAYRYRLRAVDAAGNLSGYSTVASASTSAAPDTQAPTVPSNPAAAANGSSAINLNWTGSTDNVGVAGYQVERCLGASCTSFAQVATPTSTSFADSGLTAGTAYRYRLRAVDAAGNLSGYSTVASASTSAAPDTQAPTVPSNPAAAANGSSAINLNWTGSTDNVGVAGYRVERCLGASCTSFAQVATPTSTSFADSGLTAGTAYRYRLRAVDAAGNLSGYSAVASASTSAAPDTQAPTVPSNPAAAANGSSAINLNWTGSTDNVGVAGYQVERCLGASCTSFAQVATPTSTSFADSGLTAGTTYRYRLRAVDAAGNLSGYSTAASASTSAAADTQAPTVPSNPAAAANGSSAINLNWTGSTDNVGVAGYRVERCLGASCTSFAQVATPTSTSFADSGLTAGTAYRYRLRAVDAAGNLSGYSAVASASTSAAPDTQAPTVPSNPAAAANGSSAINLNWTGSTDNVGVAGYRVERCLGASCTSFAQVATPTSTSFADSGLTAGTAYRYRLRAVDAAGNLSGYSAVASASTSAEISSLAADFSANRTSGSAPMPVAFTEASSGTITGYAWTFGDGSTSTTKNPSHTYARAGTYSVSLSVTGGGGTKSITKSGYIKVGMDNDLVVDFGANYGIWQWLNNTNWAQLHGVTARQIAIADVDHNGQQDQVVDFGSRYGIWMRMNNASWTPLHWLSANWIVKADVDDNGQDDLVIDFGSRYGIWMYMNGSNWKTLHGTTAKQAIVADVDHNGRDDVVVDFGAAYGVWAYLNGTTWTRLDARSPNWMSKADVDHNGQDDLVMSFGAGTGSAQSYPGKGIWAYLNGSTWRQLDSRAVASTRGIAIDVDHDGQDDLVIDYGASGLWIYRNDTDWVQLHSAAGKSLAKADLDSNGQDDLVVDFGSRYGINVYMNGMGWAALHGTTASSVTPGQVDGQ</sequence>
<protein>
    <submittedName>
        <fullName evidence="5">Fibronectin type III domain-containing protein</fullName>
    </submittedName>
</protein>
<dbReference type="EMBL" id="JADJEV010000001">
    <property type="protein sequence ID" value="MBK6971649.1"/>
    <property type="molecule type" value="Genomic_DNA"/>
</dbReference>
<name>A0A9D7HK85_9PROT</name>
<dbReference type="InterPro" id="IPR035986">
    <property type="entry name" value="PKD_dom_sf"/>
</dbReference>
<dbReference type="SMART" id="SM00060">
    <property type="entry name" value="FN3"/>
    <property type="match status" value="8"/>
</dbReference>
<dbReference type="InterPro" id="IPR036116">
    <property type="entry name" value="FN3_sf"/>
</dbReference>
<keyword evidence="2" id="KW-0732">Signal</keyword>
<dbReference type="Pfam" id="PF00041">
    <property type="entry name" value="fn3"/>
    <property type="match status" value="8"/>
</dbReference>
<feature type="domain" description="Fibronectin type-III" evidence="4">
    <location>
        <begin position="614"/>
        <end position="706"/>
    </location>
</feature>
<dbReference type="SUPFAM" id="SSF69318">
    <property type="entry name" value="Integrin alpha N-terminal domain"/>
    <property type="match status" value="1"/>
</dbReference>
<feature type="domain" description="Fibronectin type-III" evidence="4">
    <location>
        <begin position="414"/>
        <end position="506"/>
    </location>
</feature>
<evidence type="ECO:0000259" key="3">
    <source>
        <dbReference type="PROSITE" id="PS50093"/>
    </source>
</evidence>
<comment type="caution">
    <text evidence="5">The sequence shown here is derived from an EMBL/GenBank/DDBJ whole genome shotgun (WGS) entry which is preliminary data.</text>
</comment>
<evidence type="ECO:0000256" key="2">
    <source>
        <dbReference type="SAM" id="SignalP"/>
    </source>
</evidence>
<dbReference type="Gene3D" id="2.60.40.10">
    <property type="entry name" value="Immunoglobulins"/>
    <property type="match status" value="9"/>
</dbReference>
<dbReference type="FunFam" id="2.60.40.10:FF:000270">
    <property type="entry name" value="Cell surface protein"/>
    <property type="match status" value="1"/>
</dbReference>
<dbReference type="CDD" id="cd00146">
    <property type="entry name" value="PKD"/>
    <property type="match status" value="1"/>
</dbReference>
<evidence type="ECO:0000256" key="1">
    <source>
        <dbReference type="ARBA" id="ARBA00022737"/>
    </source>
</evidence>
<feature type="chain" id="PRO_5039414825" evidence="2">
    <location>
        <begin position="30"/>
        <end position="1200"/>
    </location>
</feature>
<proteinExistence type="predicted"/>
<keyword evidence="1" id="KW-0677">Repeat</keyword>
<dbReference type="InterPro" id="IPR028994">
    <property type="entry name" value="Integrin_alpha_N"/>
</dbReference>
<dbReference type="InterPro" id="IPR050964">
    <property type="entry name" value="Striated_Muscle_Regulatory"/>
</dbReference>